<evidence type="ECO:0008006" key="3">
    <source>
        <dbReference type="Google" id="ProtNLM"/>
    </source>
</evidence>
<proteinExistence type="predicted"/>
<dbReference type="InterPro" id="IPR011735">
    <property type="entry name" value="WlaTC/HtrL_glycosyltransf"/>
</dbReference>
<dbReference type="Pfam" id="PF09612">
    <property type="entry name" value="HtrL_YibB"/>
    <property type="match status" value="1"/>
</dbReference>
<dbReference type="OrthoDB" id="5678609at2"/>
<comment type="caution">
    <text evidence="1">The sequence shown here is derived from an EMBL/GenBank/DDBJ whole genome shotgun (WGS) entry which is preliminary data.</text>
</comment>
<accession>A0A3D8ILC8</accession>
<evidence type="ECO:0000313" key="2">
    <source>
        <dbReference type="Proteomes" id="UP000256379"/>
    </source>
</evidence>
<dbReference type="Proteomes" id="UP000256379">
    <property type="component" value="Unassembled WGS sequence"/>
</dbReference>
<gene>
    <name evidence="1" type="ORF">CQA53_05175</name>
</gene>
<dbReference type="AlphaFoldDB" id="A0A3D8ILC8"/>
<name>A0A3D8ILC8_9HELI</name>
<organism evidence="1 2">
    <name type="scientific">Helicobacter didelphidarum</name>
    <dbReference type="NCBI Taxonomy" id="2040648"/>
    <lineage>
        <taxon>Bacteria</taxon>
        <taxon>Pseudomonadati</taxon>
        <taxon>Campylobacterota</taxon>
        <taxon>Epsilonproteobacteria</taxon>
        <taxon>Campylobacterales</taxon>
        <taxon>Helicobacteraceae</taxon>
        <taxon>Helicobacter</taxon>
    </lineage>
</organism>
<protein>
    <recommendedName>
        <fullName evidence="3">Protein YibB</fullName>
    </recommendedName>
</protein>
<evidence type="ECO:0000313" key="1">
    <source>
        <dbReference type="EMBL" id="RDU66008.1"/>
    </source>
</evidence>
<keyword evidence="2" id="KW-1185">Reference proteome</keyword>
<sequence>MYYKVNFNLDSPRYERTTQNYLNWFGFLTGIKNRFIIYVDSIEIADAIYALRAKHGLESQTLVIQKKLDSFAPDDYEKMKKLDRTLFAYVMYCKSFCVVDALQNPLTKDFVTDRIMWLDFGFNKSDDTFRKSKDFDFTLAPQTDLIIDSKINFFAYWIDSPIILIGGLTYGDRKSWLHLNMRMREANKVMLDSNVVLEDQGLYGCLVTKYPEEFNVLQTDGWFKTLFYFIPESKRKNISIKDTSILQKTFNQDNIVKYIQDVDIFSKKGIQKFWRKMKRSVKRRYMTIRNFFEDLNDR</sequence>
<dbReference type="EMBL" id="NXLQ01000008">
    <property type="protein sequence ID" value="RDU66008.1"/>
    <property type="molecule type" value="Genomic_DNA"/>
</dbReference>
<reference evidence="1 2" key="1">
    <citation type="submission" date="2018-04" db="EMBL/GenBank/DDBJ databases">
        <title>Novel Campyloabacter and Helicobacter Species and Strains.</title>
        <authorList>
            <person name="Mannion A.J."/>
            <person name="Shen Z."/>
            <person name="Fox J.G."/>
        </authorList>
    </citation>
    <scope>NUCLEOTIDE SEQUENCE [LARGE SCALE GENOMIC DNA]</scope>
    <source>
        <strain evidence="1 2">MIT 17-337</strain>
    </source>
</reference>